<accession>A0A9D1EIQ2</accession>
<feature type="domain" description="Peptidase M4 C-terminal" evidence="8">
    <location>
        <begin position="385"/>
        <end position="521"/>
    </location>
</feature>
<keyword evidence="5" id="KW-0862">Zinc</keyword>
<evidence type="ECO:0000259" key="8">
    <source>
        <dbReference type="Pfam" id="PF02868"/>
    </source>
</evidence>
<dbReference type="InterPro" id="IPR011096">
    <property type="entry name" value="FTP_domain"/>
</dbReference>
<evidence type="ECO:0000256" key="3">
    <source>
        <dbReference type="ARBA" id="ARBA00022729"/>
    </source>
</evidence>
<dbReference type="GO" id="GO:0004222">
    <property type="term" value="F:metalloendopeptidase activity"/>
    <property type="evidence" value="ECO:0007669"/>
    <property type="project" value="InterPro"/>
</dbReference>
<dbReference type="Proteomes" id="UP000886841">
    <property type="component" value="Unassembled WGS sequence"/>
</dbReference>
<feature type="domain" description="Peptidase M4" evidence="7">
    <location>
        <begin position="237"/>
        <end position="362"/>
    </location>
</feature>
<dbReference type="AlphaFoldDB" id="A0A9D1EIQ2"/>
<reference evidence="10" key="2">
    <citation type="journal article" date="2021" name="PeerJ">
        <title>Extensive microbial diversity within the chicken gut microbiome revealed by metagenomics and culture.</title>
        <authorList>
            <person name="Gilroy R."/>
            <person name="Ravi A."/>
            <person name="Getino M."/>
            <person name="Pursley I."/>
            <person name="Horton D.L."/>
            <person name="Alikhan N.F."/>
            <person name="Baker D."/>
            <person name="Gharbi K."/>
            <person name="Hall N."/>
            <person name="Watson M."/>
            <person name="Adriaenssens E.M."/>
            <person name="Foster-Nyarko E."/>
            <person name="Jarju S."/>
            <person name="Secka A."/>
            <person name="Antonio M."/>
            <person name="Oren A."/>
            <person name="Chaudhuri R.R."/>
            <person name="La Ragione R."/>
            <person name="Hildebrand F."/>
            <person name="Pallen M.J."/>
        </authorList>
    </citation>
    <scope>NUCLEOTIDE SEQUENCE</scope>
    <source>
        <strain evidence="10">ChiSxjej1B13-7041</strain>
    </source>
</reference>
<evidence type="ECO:0000259" key="7">
    <source>
        <dbReference type="Pfam" id="PF01447"/>
    </source>
</evidence>
<dbReference type="Pfam" id="PF02868">
    <property type="entry name" value="Peptidase_M4_C"/>
    <property type="match status" value="1"/>
</dbReference>
<dbReference type="InterPro" id="IPR050728">
    <property type="entry name" value="Zinc_Metalloprotease_M4"/>
</dbReference>
<evidence type="ECO:0000256" key="6">
    <source>
        <dbReference type="ARBA" id="ARBA00023049"/>
    </source>
</evidence>
<dbReference type="PANTHER" id="PTHR33794:SF1">
    <property type="entry name" value="BACILLOLYSIN"/>
    <property type="match status" value="1"/>
</dbReference>
<gene>
    <name evidence="10" type="ORF">IAB98_04735</name>
</gene>
<keyword evidence="6" id="KW-0482">Metalloprotease</keyword>
<reference evidence="10" key="1">
    <citation type="submission" date="2020-10" db="EMBL/GenBank/DDBJ databases">
        <authorList>
            <person name="Gilroy R."/>
        </authorList>
    </citation>
    <scope>NUCLEOTIDE SEQUENCE</scope>
    <source>
        <strain evidence="10">ChiSxjej1B13-7041</strain>
    </source>
</reference>
<evidence type="ECO:0000313" key="11">
    <source>
        <dbReference type="Proteomes" id="UP000886841"/>
    </source>
</evidence>
<organism evidence="10 11">
    <name type="scientific">Candidatus Egerieimonas intestinavium</name>
    <dbReference type="NCBI Taxonomy" id="2840777"/>
    <lineage>
        <taxon>Bacteria</taxon>
        <taxon>Bacillati</taxon>
        <taxon>Bacillota</taxon>
        <taxon>Clostridia</taxon>
        <taxon>Lachnospirales</taxon>
        <taxon>Lachnospiraceae</taxon>
        <taxon>Lachnospiraceae incertae sedis</taxon>
        <taxon>Candidatus Egerieimonas</taxon>
    </lineage>
</organism>
<dbReference type="EMBL" id="DVHU01000042">
    <property type="protein sequence ID" value="HIR92708.1"/>
    <property type="molecule type" value="Genomic_DNA"/>
</dbReference>
<dbReference type="Pfam" id="PF01447">
    <property type="entry name" value="Peptidase_M4"/>
    <property type="match status" value="1"/>
</dbReference>
<evidence type="ECO:0000313" key="10">
    <source>
        <dbReference type="EMBL" id="HIR92708.1"/>
    </source>
</evidence>
<dbReference type="PANTHER" id="PTHR33794">
    <property type="entry name" value="BACILLOLYSIN"/>
    <property type="match status" value="1"/>
</dbReference>
<feature type="domain" description="FTP" evidence="9">
    <location>
        <begin position="83"/>
        <end position="125"/>
    </location>
</feature>
<evidence type="ECO:0000256" key="2">
    <source>
        <dbReference type="ARBA" id="ARBA00022723"/>
    </source>
</evidence>
<proteinExistence type="predicted"/>
<keyword evidence="1" id="KW-0645">Protease</keyword>
<protein>
    <submittedName>
        <fullName evidence="10">M4 family metallopeptidase</fullName>
    </submittedName>
</protein>
<keyword evidence="4" id="KW-0378">Hydrolase</keyword>
<dbReference type="InterPro" id="IPR027268">
    <property type="entry name" value="Peptidase_M4/M1_CTD_sf"/>
</dbReference>
<keyword evidence="3" id="KW-0732">Signal</keyword>
<dbReference type="SUPFAM" id="SSF55486">
    <property type="entry name" value="Metalloproteases ('zincins'), catalytic domain"/>
    <property type="match status" value="1"/>
</dbReference>
<dbReference type="GO" id="GO:0006508">
    <property type="term" value="P:proteolysis"/>
    <property type="evidence" value="ECO:0007669"/>
    <property type="project" value="UniProtKB-KW"/>
</dbReference>
<dbReference type="InterPro" id="IPR013856">
    <property type="entry name" value="Peptidase_M4_domain"/>
</dbReference>
<name>A0A9D1EIQ2_9FIRM</name>
<dbReference type="GO" id="GO:0046872">
    <property type="term" value="F:metal ion binding"/>
    <property type="evidence" value="ECO:0007669"/>
    <property type="project" value="UniProtKB-KW"/>
</dbReference>
<sequence length="550" mass="59067">MKDKSRTIKIIGLILALMAGLGISSLLMRSGSSKDNAAAAGSYFCLTEGLPQAAVLAEDDALDVMTQILADQGEENVTLRLARKDQIDGDTFYRFTQLHQEYPVLGRSAVLTADSSGKLLAATGNITALTSTAPEKTIDTDQAAQKAANQAVQNDDIKDMVKSVPTELVWVPSSSHEAELCWNVAITSTENSLVNRSLFLSASNGKVLVDVNLNSYFSSSVTLPGVNGDTEITAEEVSQEGGGTYALYDDTRGIQLLELSAVTQFPSEEHRKKVSQSDSDPDAVTTMKNLELTYDFYQEVLGRSSWDGQGSRLTGLLLPFAADQASSNAGEYLAFTPGDETYTSGTGTALDTVAHEFAHSVMYSQHVFAEEAASGAFADTALGNAISEGYADVLGNLVEAYYDETVDPDWQLGEDSGHSKYSMKNPTESLIPDSKKKYYVASALDFDEDTEDGYRNAGILSYGAYLMWHGTSGEGYTAQETAITDISVLAKLWYRSLLYLHSDADFSQVADALTCASRDLVRQGLLTDAQVAGVQTVLGDSGISLYAAEK</sequence>
<dbReference type="Pfam" id="PF07504">
    <property type="entry name" value="FTP"/>
    <property type="match status" value="1"/>
</dbReference>
<dbReference type="Gene3D" id="3.10.170.10">
    <property type="match status" value="1"/>
</dbReference>
<keyword evidence="2" id="KW-0479">Metal-binding</keyword>
<comment type="caution">
    <text evidence="10">The sequence shown here is derived from an EMBL/GenBank/DDBJ whole genome shotgun (WGS) entry which is preliminary data.</text>
</comment>
<evidence type="ECO:0000256" key="1">
    <source>
        <dbReference type="ARBA" id="ARBA00022670"/>
    </source>
</evidence>
<dbReference type="Gene3D" id="1.10.390.10">
    <property type="entry name" value="Neutral Protease Domain 2"/>
    <property type="match status" value="1"/>
</dbReference>
<evidence type="ECO:0000256" key="5">
    <source>
        <dbReference type="ARBA" id="ARBA00022833"/>
    </source>
</evidence>
<evidence type="ECO:0000259" key="9">
    <source>
        <dbReference type="Pfam" id="PF07504"/>
    </source>
</evidence>
<dbReference type="InterPro" id="IPR001570">
    <property type="entry name" value="Peptidase_M4_C_domain"/>
</dbReference>
<evidence type="ECO:0000256" key="4">
    <source>
        <dbReference type="ARBA" id="ARBA00022801"/>
    </source>
</evidence>